<dbReference type="EMBL" id="FOEI01000006">
    <property type="protein sequence ID" value="SEQ08305.1"/>
    <property type="molecule type" value="Genomic_DNA"/>
</dbReference>
<dbReference type="PROSITE" id="PS51257">
    <property type="entry name" value="PROKAR_LIPOPROTEIN"/>
    <property type="match status" value="1"/>
</dbReference>
<keyword evidence="2" id="KW-1185">Reference proteome</keyword>
<evidence type="ECO:0000313" key="1">
    <source>
        <dbReference type="EMBL" id="SEQ08305.1"/>
    </source>
</evidence>
<dbReference type="STRING" id="1299341.SAMN05444005_10625"/>
<dbReference type="RefSeq" id="WP_091468809.1">
    <property type="nucleotide sequence ID" value="NZ_FOEI01000006.1"/>
</dbReference>
<evidence type="ECO:0000313" key="2">
    <source>
        <dbReference type="Proteomes" id="UP000198648"/>
    </source>
</evidence>
<accession>A0A1H9D4B8</accession>
<gene>
    <name evidence="1" type="ORF">SAMN05444005_10625</name>
</gene>
<dbReference type="OrthoDB" id="1363972at2"/>
<sequence length="179" mass="21466">MKRNLLYIFLILIFTSCKKESVKEKAKYKNLSTEKATEKKPKRIGDYISDEKDFIWTAKQSDTASYWVRIIFQKEFATYQFHGQCYYSFFTNHYHTKTDKIELLWTYKTDCLLDMKFLKNSNGVKKHPKNGDSFCEYTLVNDSVIKVKYNFPEWTKKINEIEKDSIFPKYLYLEKKGSL</sequence>
<proteinExistence type="predicted"/>
<protein>
    <submittedName>
        <fullName evidence="1">Uncharacterized protein</fullName>
    </submittedName>
</protein>
<reference evidence="1 2" key="1">
    <citation type="submission" date="2016-10" db="EMBL/GenBank/DDBJ databases">
        <authorList>
            <person name="de Groot N.N."/>
        </authorList>
    </citation>
    <scope>NUCLEOTIDE SEQUENCE [LARGE SCALE GENOMIC DNA]</scope>
    <source>
        <strain evidence="1 2">DSM 27078</strain>
    </source>
</reference>
<name>A0A1H9D4B8_9FLAO</name>
<dbReference type="AlphaFoldDB" id="A0A1H9D4B8"/>
<dbReference type="Proteomes" id="UP000198648">
    <property type="component" value="Unassembled WGS sequence"/>
</dbReference>
<organism evidence="1 2">
    <name type="scientific">Flavobacterium urocaniciphilum</name>
    <dbReference type="NCBI Taxonomy" id="1299341"/>
    <lineage>
        <taxon>Bacteria</taxon>
        <taxon>Pseudomonadati</taxon>
        <taxon>Bacteroidota</taxon>
        <taxon>Flavobacteriia</taxon>
        <taxon>Flavobacteriales</taxon>
        <taxon>Flavobacteriaceae</taxon>
        <taxon>Flavobacterium</taxon>
    </lineage>
</organism>